<name>A0ABS3YYY8_9BACT</name>
<evidence type="ECO:0000313" key="2">
    <source>
        <dbReference type="Proteomes" id="UP000677244"/>
    </source>
</evidence>
<protein>
    <submittedName>
        <fullName evidence="1">Uncharacterized protein</fullName>
    </submittedName>
</protein>
<comment type="caution">
    <text evidence="1">The sequence shown here is derived from an EMBL/GenBank/DDBJ whole genome shotgun (WGS) entry which is preliminary data.</text>
</comment>
<dbReference type="RefSeq" id="WP_209141196.1">
    <property type="nucleotide sequence ID" value="NZ_JAGHKO010000005.1"/>
</dbReference>
<accession>A0ABS3YYY8</accession>
<dbReference type="EMBL" id="JAGHKO010000005">
    <property type="protein sequence ID" value="MBO9203144.1"/>
    <property type="molecule type" value="Genomic_DNA"/>
</dbReference>
<evidence type="ECO:0000313" key="1">
    <source>
        <dbReference type="EMBL" id="MBO9203144.1"/>
    </source>
</evidence>
<organism evidence="1 2">
    <name type="scientific">Niastella soli</name>
    <dbReference type="NCBI Taxonomy" id="2821487"/>
    <lineage>
        <taxon>Bacteria</taxon>
        <taxon>Pseudomonadati</taxon>
        <taxon>Bacteroidota</taxon>
        <taxon>Chitinophagia</taxon>
        <taxon>Chitinophagales</taxon>
        <taxon>Chitinophagaceae</taxon>
        <taxon>Niastella</taxon>
    </lineage>
</organism>
<gene>
    <name evidence="1" type="ORF">J7I42_22835</name>
</gene>
<keyword evidence="2" id="KW-1185">Reference proteome</keyword>
<proteinExistence type="predicted"/>
<sequence length="65" mass="7528">MNANYAFESVTTLDTWGRLLYKVDNNVKKAIKLEEKAITLLRSKGYSTRFQDEVVDKMRKGTLLD</sequence>
<reference evidence="1 2" key="1">
    <citation type="submission" date="2021-03" db="EMBL/GenBank/DDBJ databases">
        <title>Assistant Professor.</title>
        <authorList>
            <person name="Huq M.A."/>
        </authorList>
    </citation>
    <scope>NUCLEOTIDE SEQUENCE [LARGE SCALE GENOMIC DNA]</scope>
    <source>
        <strain evidence="1 2">MAH-29</strain>
    </source>
</reference>
<dbReference type="Proteomes" id="UP000677244">
    <property type="component" value="Unassembled WGS sequence"/>
</dbReference>